<keyword evidence="3" id="KW-1185">Reference proteome</keyword>
<protein>
    <recommendedName>
        <fullName evidence="4">EamA-like transporter family protein</fullName>
    </recommendedName>
</protein>
<dbReference type="AlphaFoldDB" id="A0A2A4HPK8"/>
<proteinExistence type="predicted"/>
<feature type="transmembrane region" description="Helical" evidence="1">
    <location>
        <begin position="90"/>
        <end position="113"/>
    </location>
</feature>
<evidence type="ECO:0008006" key="4">
    <source>
        <dbReference type="Google" id="ProtNLM"/>
    </source>
</evidence>
<name>A0A2A4HPK8_9GAMM</name>
<gene>
    <name evidence="2" type="ORF">CPA45_09295</name>
</gene>
<feature type="transmembrane region" description="Helical" evidence="1">
    <location>
        <begin position="125"/>
        <end position="142"/>
    </location>
</feature>
<evidence type="ECO:0000313" key="2">
    <source>
        <dbReference type="EMBL" id="PCF96033.1"/>
    </source>
</evidence>
<keyword evidence="1" id="KW-0472">Membrane</keyword>
<dbReference type="OrthoDB" id="7864805at2"/>
<dbReference type="Pfam" id="PF04657">
    <property type="entry name" value="DMT_YdcZ"/>
    <property type="match status" value="1"/>
</dbReference>
<evidence type="ECO:0000256" key="1">
    <source>
        <dbReference type="SAM" id="Phobius"/>
    </source>
</evidence>
<reference evidence="3" key="1">
    <citation type="submission" date="2017-09" db="EMBL/GenBank/DDBJ databases">
        <authorList>
            <person name="Cho G.-S."/>
            <person name="Oguntoyinbo F.A."/>
            <person name="Cnockaert M."/>
            <person name="Kabisch J."/>
            <person name="Neve H."/>
            <person name="Bockelmann W."/>
            <person name="Wenning M."/>
            <person name="Franz C.M."/>
            <person name="Vandamme P."/>
        </authorList>
    </citation>
    <scope>NUCLEOTIDE SEQUENCE [LARGE SCALE GENOMIC DNA]</scope>
    <source>
        <strain evidence="3">MBT G8648</strain>
    </source>
</reference>
<comment type="caution">
    <text evidence="2">The sequence shown here is derived from an EMBL/GenBank/DDBJ whole genome shotgun (WGS) entry which is preliminary data.</text>
</comment>
<dbReference type="Proteomes" id="UP000218677">
    <property type="component" value="Unassembled WGS sequence"/>
</dbReference>
<dbReference type="InterPro" id="IPR006750">
    <property type="entry name" value="YdcZ"/>
</dbReference>
<keyword evidence="1" id="KW-0812">Transmembrane</keyword>
<dbReference type="EMBL" id="NWUX01000006">
    <property type="protein sequence ID" value="PCF96033.1"/>
    <property type="molecule type" value="Genomic_DNA"/>
</dbReference>
<dbReference type="GO" id="GO:0005886">
    <property type="term" value="C:plasma membrane"/>
    <property type="evidence" value="ECO:0007669"/>
    <property type="project" value="TreeGrafter"/>
</dbReference>
<keyword evidence="1" id="KW-1133">Transmembrane helix</keyword>
<dbReference type="PANTHER" id="PTHR34821:SF2">
    <property type="entry name" value="INNER MEMBRANE PROTEIN YDCZ"/>
    <property type="match status" value="1"/>
</dbReference>
<feature type="transmembrane region" description="Helical" evidence="1">
    <location>
        <begin position="65"/>
        <end position="84"/>
    </location>
</feature>
<sequence>MIFVLLLVGGAILAAQSSINGRLGANTGVIESAWLTFVMGALLTFLLMFFFEPVQEATLFSVPKWQLTGALFGVVYMLAIVFAVPRVGTAAATVAVISGQLLMSLLIDHFGWFDNAQRPLDVSRYIAMALLIGAIGLIYLSHQQRQRRLVSQPSECTEAAVDPKP</sequence>
<organism evidence="2 3">
    <name type="scientific">Vreelandella nigrificans</name>
    <dbReference type="NCBI Taxonomy" id="2042704"/>
    <lineage>
        <taxon>Bacteria</taxon>
        <taxon>Pseudomonadati</taxon>
        <taxon>Pseudomonadota</taxon>
        <taxon>Gammaproteobacteria</taxon>
        <taxon>Oceanospirillales</taxon>
        <taxon>Halomonadaceae</taxon>
        <taxon>Vreelandella</taxon>
    </lineage>
</organism>
<dbReference type="PANTHER" id="PTHR34821">
    <property type="entry name" value="INNER MEMBRANE PROTEIN YDCZ"/>
    <property type="match status" value="1"/>
</dbReference>
<feature type="transmembrane region" description="Helical" evidence="1">
    <location>
        <begin position="33"/>
        <end position="53"/>
    </location>
</feature>
<accession>A0A2A4HPK8</accession>
<evidence type="ECO:0000313" key="3">
    <source>
        <dbReference type="Proteomes" id="UP000218677"/>
    </source>
</evidence>